<gene>
    <name evidence="2" type="ORF">QR680_016693</name>
</gene>
<evidence type="ECO:0000256" key="1">
    <source>
        <dbReference type="SAM" id="MobiDB-lite"/>
    </source>
</evidence>
<feature type="compositionally biased region" description="Basic and acidic residues" evidence="1">
    <location>
        <begin position="84"/>
        <end position="94"/>
    </location>
</feature>
<name>A0AA39HC01_9BILA</name>
<keyword evidence="3" id="KW-1185">Reference proteome</keyword>
<feature type="region of interest" description="Disordered" evidence="1">
    <location>
        <begin position="60"/>
        <end position="134"/>
    </location>
</feature>
<reference evidence="2" key="1">
    <citation type="submission" date="2023-06" db="EMBL/GenBank/DDBJ databases">
        <title>Genomic analysis of the entomopathogenic nematode Steinernema hermaphroditum.</title>
        <authorList>
            <person name="Schwarz E.M."/>
            <person name="Heppert J.K."/>
            <person name="Baniya A."/>
            <person name="Schwartz H.T."/>
            <person name="Tan C.-H."/>
            <person name="Antoshechkin I."/>
            <person name="Sternberg P.W."/>
            <person name="Goodrich-Blair H."/>
            <person name="Dillman A.R."/>
        </authorList>
    </citation>
    <scope>NUCLEOTIDE SEQUENCE</scope>
    <source>
        <strain evidence="2">PS9179</strain>
        <tissue evidence="2">Whole animal</tissue>
    </source>
</reference>
<evidence type="ECO:0000313" key="2">
    <source>
        <dbReference type="EMBL" id="KAK0403060.1"/>
    </source>
</evidence>
<evidence type="ECO:0000313" key="3">
    <source>
        <dbReference type="Proteomes" id="UP001175271"/>
    </source>
</evidence>
<sequence>MDSHRIRFPGMQNNPYADEEDLRNMTYIVEIANSQFADFVQRFAPDFHFLEANKWTTPPRFERKSSASYGRTPPHPRPIGKLVDTPRTHVKLAERGPVPPSPNQASQEASDMNGRDRKPRKKKKKRKDGAPVNLSQTSAITITENATKRNEKNHLIEMAGYPLLKSLPLKSGSPANDRTDEERAKMVHQKRARNMLSIVNPDTPVLPANNATKPGRFASFKTAASAYPLVPDTGRSPLPFKECRPHFSASPVNAQEHRRRRGAPLIIQKPTGTPLTKENVLNTPRKPDPPVPAAASERATPVVRRTLRITHPSGALRTPPSTEGQFKYRRFAVHQRQQQQRFE</sequence>
<proteinExistence type="predicted"/>
<feature type="compositionally biased region" description="Basic residues" evidence="1">
    <location>
        <begin position="117"/>
        <end position="127"/>
    </location>
</feature>
<comment type="caution">
    <text evidence="2">The sequence shown here is derived from an EMBL/GenBank/DDBJ whole genome shotgun (WGS) entry which is preliminary data.</text>
</comment>
<dbReference type="EMBL" id="JAUCMV010000004">
    <property type="protein sequence ID" value="KAK0403060.1"/>
    <property type="molecule type" value="Genomic_DNA"/>
</dbReference>
<protein>
    <submittedName>
        <fullName evidence="2">Uncharacterized protein</fullName>
    </submittedName>
</protein>
<accession>A0AA39HC01</accession>
<feature type="compositionally biased region" description="Polar residues" evidence="1">
    <location>
        <begin position="270"/>
        <end position="282"/>
    </location>
</feature>
<dbReference type="AlphaFoldDB" id="A0AA39HC01"/>
<feature type="region of interest" description="Disordered" evidence="1">
    <location>
        <begin position="268"/>
        <end position="301"/>
    </location>
</feature>
<organism evidence="2 3">
    <name type="scientific">Steinernema hermaphroditum</name>
    <dbReference type="NCBI Taxonomy" id="289476"/>
    <lineage>
        <taxon>Eukaryota</taxon>
        <taxon>Metazoa</taxon>
        <taxon>Ecdysozoa</taxon>
        <taxon>Nematoda</taxon>
        <taxon>Chromadorea</taxon>
        <taxon>Rhabditida</taxon>
        <taxon>Tylenchina</taxon>
        <taxon>Panagrolaimomorpha</taxon>
        <taxon>Strongyloidoidea</taxon>
        <taxon>Steinernematidae</taxon>
        <taxon>Steinernema</taxon>
    </lineage>
</organism>
<dbReference type="Proteomes" id="UP001175271">
    <property type="component" value="Unassembled WGS sequence"/>
</dbReference>